<sequence length="238" mass="24235">MDVFRALLHDASRQDGAAHRALRLRTDGWALGPLVVGDDRLTGLDPDVDLSVVTSGGAGSVAALPGRTAGLRLVAVETVLRDLDDLPGNAGRVVAAAAGLPDDVEVFVGLPAGTGLVEAVEVVEAAGLRGRITVGPGAARLLSALVESDLPFKATGLGPDPVGPYGLLGLLMAVEALVDGADPEDADALLADVDAHRAVTGLAGWDEATQARVRRRLRAVDCDDPATTLDALARAGLL</sequence>
<keyword evidence="2" id="KW-1185">Reference proteome</keyword>
<organism evidence="1 2">
    <name type="scientific">Microlunatus sagamiharensis</name>
    <dbReference type="NCBI Taxonomy" id="546874"/>
    <lineage>
        <taxon>Bacteria</taxon>
        <taxon>Bacillati</taxon>
        <taxon>Actinomycetota</taxon>
        <taxon>Actinomycetes</taxon>
        <taxon>Propionibacteriales</taxon>
        <taxon>Propionibacteriaceae</taxon>
        <taxon>Microlunatus</taxon>
    </lineage>
</organism>
<dbReference type="OrthoDB" id="9778153at2"/>
<reference evidence="2" key="1">
    <citation type="submission" date="2016-10" db="EMBL/GenBank/DDBJ databases">
        <authorList>
            <person name="Varghese N."/>
            <person name="Submissions S."/>
        </authorList>
    </citation>
    <scope>NUCLEOTIDE SEQUENCE [LARGE SCALE GENOMIC DNA]</scope>
    <source>
        <strain evidence="2">DSM 21743</strain>
    </source>
</reference>
<dbReference type="AlphaFoldDB" id="A0A1H2LMC3"/>
<gene>
    <name evidence="1" type="ORF">SAMN04488544_0495</name>
</gene>
<dbReference type="Proteomes" id="UP000198825">
    <property type="component" value="Chromosome I"/>
</dbReference>
<evidence type="ECO:0000313" key="1">
    <source>
        <dbReference type="EMBL" id="SDU82153.1"/>
    </source>
</evidence>
<evidence type="ECO:0000313" key="2">
    <source>
        <dbReference type="Proteomes" id="UP000198825"/>
    </source>
</evidence>
<dbReference type="EMBL" id="LT629799">
    <property type="protein sequence ID" value="SDU82153.1"/>
    <property type="molecule type" value="Genomic_DNA"/>
</dbReference>
<dbReference type="RefSeq" id="WP_091073109.1">
    <property type="nucleotide sequence ID" value="NZ_LT629799.1"/>
</dbReference>
<accession>A0A1H2LMC3</accession>
<protein>
    <submittedName>
        <fullName evidence="1">Uncharacterized protein</fullName>
    </submittedName>
</protein>
<name>A0A1H2LMC3_9ACTN</name>
<dbReference type="STRING" id="546874.SAMN04488544_0495"/>
<proteinExistence type="predicted"/>